<proteinExistence type="predicted"/>
<name>A0A1S6KR81_SALEN</name>
<accession>A0A1S6KR81</accession>
<geneLocation type="plasmid" evidence="1">
    <name>unnamed</name>
</geneLocation>
<dbReference type="EMBL" id="KY401053">
    <property type="protein sequence ID" value="AQT23886.1"/>
    <property type="molecule type" value="Genomic_DNA"/>
</dbReference>
<dbReference type="AlphaFoldDB" id="A0A1S6KR81"/>
<evidence type="ECO:0000313" key="1">
    <source>
        <dbReference type="EMBL" id="AQT23886.1"/>
    </source>
</evidence>
<protein>
    <submittedName>
        <fullName evidence="1">Uncharacterized protein</fullName>
    </submittedName>
</protein>
<organism evidence="1">
    <name type="scientific">Salmonella enteritidis</name>
    <dbReference type="NCBI Taxonomy" id="149539"/>
    <lineage>
        <taxon>Bacteria</taxon>
        <taxon>Pseudomonadati</taxon>
        <taxon>Pseudomonadota</taxon>
        <taxon>Gammaproteobacteria</taxon>
        <taxon>Enterobacterales</taxon>
        <taxon>Enterobacteriaceae</taxon>
        <taxon>Salmonella</taxon>
    </lineage>
</organism>
<keyword evidence="1" id="KW-0614">Plasmid</keyword>
<reference evidence="1" key="1">
    <citation type="submission" date="2016-12" db="EMBL/GenBank/DDBJ databases">
        <title>Fusion of virulence plasmid pSEN and IncHI2 resistance plasmid in Salmonella enteritidis.</title>
        <authorList>
            <person name="Wong M.H."/>
            <person name="Chen S."/>
        </authorList>
    </citation>
    <scope>NUCLEOTIDE SEQUENCE</scope>
    <source>
        <strain evidence="1">SE380</strain>
        <plasmid evidence="1">unnamed</plasmid>
    </source>
</reference>
<sequence>MRKGFSGFDYGRKQELVSFYRSPEYSECIYLQIDWRVFFLYDPSDT</sequence>